<protein>
    <submittedName>
        <fullName evidence="2">Uncharacterized protein</fullName>
    </submittedName>
</protein>
<feature type="region of interest" description="Disordered" evidence="1">
    <location>
        <begin position="89"/>
        <end position="135"/>
    </location>
</feature>
<reference evidence="2 3" key="1">
    <citation type="submission" date="2018-10" db="EMBL/GenBank/DDBJ databases">
        <title>A high-quality apple genome assembly.</title>
        <authorList>
            <person name="Hu J."/>
        </authorList>
    </citation>
    <scope>NUCLEOTIDE SEQUENCE [LARGE SCALE GENOMIC DNA]</scope>
    <source>
        <strain evidence="3">cv. HFTH1</strain>
        <tissue evidence="2">Young leaf</tissue>
    </source>
</reference>
<comment type="caution">
    <text evidence="2">The sequence shown here is derived from an EMBL/GenBank/DDBJ whole genome shotgun (WGS) entry which is preliminary data.</text>
</comment>
<gene>
    <name evidence="2" type="ORF">DVH24_025765</name>
</gene>
<proteinExistence type="predicted"/>
<evidence type="ECO:0000313" key="2">
    <source>
        <dbReference type="EMBL" id="RXI06629.1"/>
    </source>
</evidence>
<feature type="compositionally biased region" description="Basic and acidic residues" evidence="1">
    <location>
        <begin position="94"/>
        <end position="104"/>
    </location>
</feature>
<accession>A0A498KEP8</accession>
<name>A0A498KEP8_MALDO</name>
<organism evidence="2 3">
    <name type="scientific">Malus domestica</name>
    <name type="common">Apple</name>
    <name type="synonym">Pyrus malus</name>
    <dbReference type="NCBI Taxonomy" id="3750"/>
    <lineage>
        <taxon>Eukaryota</taxon>
        <taxon>Viridiplantae</taxon>
        <taxon>Streptophyta</taxon>
        <taxon>Embryophyta</taxon>
        <taxon>Tracheophyta</taxon>
        <taxon>Spermatophyta</taxon>
        <taxon>Magnoliopsida</taxon>
        <taxon>eudicotyledons</taxon>
        <taxon>Gunneridae</taxon>
        <taxon>Pentapetalae</taxon>
        <taxon>rosids</taxon>
        <taxon>fabids</taxon>
        <taxon>Rosales</taxon>
        <taxon>Rosaceae</taxon>
        <taxon>Amygdaloideae</taxon>
        <taxon>Maleae</taxon>
        <taxon>Malus</taxon>
    </lineage>
</organism>
<evidence type="ECO:0000256" key="1">
    <source>
        <dbReference type="SAM" id="MobiDB-lite"/>
    </source>
</evidence>
<dbReference type="Proteomes" id="UP000290289">
    <property type="component" value="Chromosome 2"/>
</dbReference>
<sequence>MKQIPSKKWQVSAKLRKQDMWENDELKAFLIFPSGVRYVPEMIRDKATFPIFLQNFPKEKSTSNLACKSDDVFPKPTREIHAIFATKISKEKKRKQENNRERALKFPKHQRKVPFLAKRQKGIPPKQGQVFKLPN</sequence>
<dbReference type="EMBL" id="RDQH01000328">
    <property type="protein sequence ID" value="RXI06629.1"/>
    <property type="molecule type" value="Genomic_DNA"/>
</dbReference>
<keyword evidence="3" id="KW-1185">Reference proteome</keyword>
<evidence type="ECO:0000313" key="3">
    <source>
        <dbReference type="Proteomes" id="UP000290289"/>
    </source>
</evidence>
<dbReference type="AlphaFoldDB" id="A0A498KEP8"/>